<accession>A0A2B4SIE8</accession>
<evidence type="ECO:0000256" key="1">
    <source>
        <dbReference type="ARBA" id="ARBA00022741"/>
    </source>
</evidence>
<dbReference type="GO" id="GO:0005525">
    <property type="term" value="F:GTP binding"/>
    <property type="evidence" value="ECO:0007669"/>
    <property type="project" value="UniProtKB-KW"/>
</dbReference>
<dbReference type="PANTHER" id="PTHR11702:SF43">
    <property type="entry name" value="GTP-BINDING PROTEIN 10"/>
    <property type="match status" value="1"/>
</dbReference>
<proteinExistence type="predicted"/>
<feature type="compositionally biased region" description="Basic and acidic residues" evidence="4">
    <location>
        <begin position="202"/>
        <end position="221"/>
    </location>
</feature>
<dbReference type="Proteomes" id="UP000225706">
    <property type="component" value="Unassembled WGS sequence"/>
</dbReference>
<evidence type="ECO:0000259" key="5">
    <source>
        <dbReference type="PROSITE" id="PS51710"/>
    </source>
</evidence>
<dbReference type="InterPro" id="IPR027417">
    <property type="entry name" value="P-loop_NTPase"/>
</dbReference>
<dbReference type="STRING" id="50429.A0A2B4SIE8"/>
<dbReference type="PRINTS" id="PR00326">
    <property type="entry name" value="GTP1OBG"/>
</dbReference>
<dbReference type="EMBL" id="LSMT01000050">
    <property type="protein sequence ID" value="PFX30434.1"/>
    <property type="molecule type" value="Genomic_DNA"/>
</dbReference>
<dbReference type="InterPro" id="IPR045086">
    <property type="entry name" value="OBG_GTPase"/>
</dbReference>
<dbReference type="GO" id="GO:0003924">
    <property type="term" value="F:GTPase activity"/>
    <property type="evidence" value="ECO:0007669"/>
    <property type="project" value="InterPro"/>
</dbReference>
<evidence type="ECO:0000256" key="3">
    <source>
        <dbReference type="SAM" id="Coils"/>
    </source>
</evidence>
<evidence type="ECO:0000256" key="4">
    <source>
        <dbReference type="SAM" id="MobiDB-lite"/>
    </source>
</evidence>
<dbReference type="Gene3D" id="3.40.50.300">
    <property type="entry name" value="P-loop containing nucleotide triphosphate hydrolases"/>
    <property type="match status" value="1"/>
</dbReference>
<sequence>MADVAVRTCGLRLIRSCCCRTWSGIRLLRTATVFHAAALRQSMIKSNGTKLSLCASCLKLRKLSSPSSVAIPSHVVTAKSAQIEKSTKYQPLHVMPFSVTQGGKCVAHVLLKYKPKRALVFVRAKVLAVELARELEEYGLKCLVPTAEHEADSDTEVDGVTPQEAAQMYRLHPVTIDIDAQDLEVMDRQSFGATVREQNPGDAEKVDSEPAEREVGDKTEMSDDEGSSIRVMTEDEVKSMEEFLPVDLIILVQQPMSGRSFTLYCLKKTHVKVKPLDVVLLYGQNEIPFLREMQSHVDVKKLAPPSFQGLSVMTEALPLLNEEDSTVISARHLIEPPPPSFTATIPPKLVPFKVFSPPVPVPVKRPERHGLDDRARIYVRGGGGGQGSPRFGGVGGGGGDVIAKCLPYGDLRHFAIKENRRIIAEHGTSFSIDDRGRKHRGIRGRDIIIPVPPGTTLSTDEGRIIGELEEPGSKIVVAKGGRGGCAVTENWGGEKGDINIVRLELRLKSDVALVGFPNAGKSTLLTSISNASPKIADYAFTTMRPSIGMVEYPDHSQVRVADLPGLIEGAAANRGLGHAFLKHTEKARALALVVDIDGFHFNDKFPARTAFENVCILLKELYLYKRELLNRPKILIVTKLDRKGATSRFQALKQQLQSIQEHGIYVLSIGEAIPNNSKLTWQRIIRMKHEKHADGNLFVDGNCARGLRIKLSCKTNNMRRKMLTDLEAEEGSPPFMRIHSFPNMTEERTKATKVNSGGSGSHVSSPVDMAHDKSQHLSNSWSEGSWAFRLEDIAEEFPSLEVRHEAMKRVFQSLDQEKDGRTSRLETSRMPDTDRTEVGGFSKDHSGDFYTKLQEAVEKRVSANFDRLSHPNMATVDILDMPQDNKSKTAPSGEDSTDGKAYYFPELRSLIEDRLEETKVETLSNRLERELARRQQLCNEQALMLQLLMNRIQELEKRPLKRSPSASVNGWPRRPRSNSGLYCYTSNYIVEKATQTPSDLHDAEGVYVMVARSSGAKAKKVQKKFAYGYPERVTEEKQVSAILNRKIVTQQIEFLPPIPDPFAKRRPREVKKAGWHTI</sequence>
<dbReference type="CDD" id="cd01898">
    <property type="entry name" value="Obg"/>
    <property type="match status" value="1"/>
</dbReference>
<name>A0A2B4SIE8_STYPI</name>
<dbReference type="InterPro" id="IPR036726">
    <property type="entry name" value="GTP1_OBG_dom_sf"/>
</dbReference>
<comment type="caution">
    <text evidence="7">The sequence shown here is derived from an EMBL/GenBank/DDBJ whole genome shotgun (WGS) entry which is preliminary data.</text>
</comment>
<keyword evidence="8" id="KW-1185">Reference proteome</keyword>
<evidence type="ECO:0000313" key="8">
    <source>
        <dbReference type="Proteomes" id="UP000225706"/>
    </source>
</evidence>
<dbReference type="AlphaFoldDB" id="A0A2B4SIE8"/>
<keyword evidence="2" id="KW-0342">GTP-binding</keyword>
<dbReference type="PROSITE" id="PS51710">
    <property type="entry name" value="G_OBG"/>
    <property type="match status" value="1"/>
</dbReference>
<dbReference type="PROSITE" id="PS51883">
    <property type="entry name" value="OBG"/>
    <property type="match status" value="1"/>
</dbReference>
<dbReference type="OrthoDB" id="347018at2759"/>
<feature type="coiled-coil region" evidence="3">
    <location>
        <begin position="920"/>
        <end position="958"/>
    </location>
</feature>
<reference evidence="8" key="1">
    <citation type="journal article" date="2017" name="bioRxiv">
        <title>Comparative analysis of the genomes of Stylophora pistillata and Acropora digitifera provides evidence for extensive differences between species of corals.</title>
        <authorList>
            <person name="Voolstra C.R."/>
            <person name="Li Y."/>
            <person name="Liew Y.J."/>
            <person name="Baumgarten S."/>
            <person name="Zoccola D."/>
            <person name="Flot J.-F."/>
            <person name="Tambutte S."/>
            <person name="Allemand D."/>
            <person name="Aranda M."/>
        </authorList>
    </citation>
    <scope>NUCLEOTIDE SEQUENCE [LARGE SCALE GENOMIC DNA]</scope>
</reference>
<dbReference type="SUPFAM" id="SSF52540">
    <property type="entry name" value="P-loop containing nucleoside triphosphate hydrolases"/>
    <property type="match status" value="1"/>
</dbReference>
<dbReference type="GO" id="GO:0042254">
    <property type="term" value="P:ribosome biogenesis"/>
    <property type="evidence" value="ECO:0007669"/>
    <property type="project" value="UniProtKB-UniRule"/>
</dbReference>
<feature type="region of interest" description="Disordered" evidence="4">
    <location>
        <begin position="814"/>
        <end position="842"/>
    </location>
</feature>
<evidence type="ECO:0000259" key="6">
    <source>
        <dbReference type="PROSITE" id="PS51883"/>
    </source>
</evidence>
<dbReference type="InterPro" id="IPR006169">
    <property type="entry name" value="GTP1_OBG_dom"/>
</dbReference>
<dbReference type="InterPro" id="IPR006073">
    <property type="entry name" value="GTP-bd"/>
</dbReference>
<dbReference type="Pfam" id="PF01018">
    <property type="entry name" value="GTP1_OBG"/>
    <property type="match status" value="1"/>
</dbReference>
<dbReference type="Gene3D" id="2.70.210.12">
    <property type="entry name" value="GTP1/OBG domain"/>
    <property type="match status" value="1"/>
</dbReference>
<gene>
    <name evidence="7" type="primary">GTPBP10</name>
    <name evidence="7" type="ORF">AWC38_SpisGene4798</name>
</gene>
<feature type="region of interest" description="Disordered" evidence="4">
    <location>
        <begin position="192"/>
        <end position="227"/>
    </location>
</feature>
<feature type="compositionally biased region" description="Basic and acidic residues" evidence="4">
    <location>
        <begin position="815"/>
        <end position="842"/>
    </location>
</feature>
<organism evidence="7 8">
    <name type="scientific">Stylophora pistillata</name>
    <name type="common">Smooth cauliflower coral</name>
    <dbReference type="NCBI Taxonomy" id="50429"/>
    <lineage>
        <taxon>Eukaryota</taxon>
        <taxon>Metazoa</taxon>
        <taxon>Cnidaria</taxon>
        <taxon>Anthozoa</taxon>
        <taxon>Hexacorallia</taxon>
        <taxon>Scleractinia</taxon>
        <taxon>Astrocoeniina</taxon>
        <taxon>Pocilloporidae</taxon>
        <taxon>Stylophora</taxon>
    </lineage>
</organism>
<dbReference type="Pfam" id="PF01926">
    <property type="entry name" value="MMR_HSR1"/>
    <property type="match status" value="1"/>
</dbReference>
<evidence type="ECO:0000256" key="2">
    <source>
        <dbReference type="ARBA" id="ARBA00023134"/>
    </source>
</evidence>
<dbReference type="SUPFAM" id="SSF82051">
    <property type="entry name" value="Obg GTP-binding protein N-terminal domain"/>
    <property type="match status" value="1"/>
</dbReference>
<keyword evidence="1" id="KW-0547">Nucleotide-binding</keyword>
<dbReference type="GO" id="GO:0005739">
    <property type="term" value="C:mitochondrion"/>
    <property type="evidence" value="ECO:0007669"/>
    <property type="project" value="TreeGrafter"/>
</dbReference>
<evidence type="ECO:0000313" key="7">
    <source>
        <dbReference type="EMBL" id="PFX30434.1"/>
    </source>
</evidence>
<keyword evidence="3" id="KW-0175">Coiled coil</keyword>
<dbReference type="InterPro" id="IPR031167">
    <property type="entry name" value="G_OBG"/>
</dbReference>
<protein>
    <submittedName>
        <fullName evidence="7">GTP-binding protein 10</fullName>
    </submittedName>
</protein>
<feature type="domain" description="Obg" evidence="6">
    <location>
        <begin position="369"/>
        <end position="508"/>
    </location>
</feature>
<feature type="domain" description="OBG-type G" evidence="5">
    <location>
        <begin position="509"/>
        <end position="685"/>
    </location>
</feature>
<dbReference type="PANTHER" id="PTHR11702">
    <property type="entry name" value="DEVELOPMENTALLY REGULATED GTP-BINDING PROTEIN-RELATED"/>
    <property type="match status" value="1"/>
</dbReference>